<evidence type="ECO:0000313" key="3">
    <source>
        <dbReference type="Proteomes" id="UP001499843"/>
    </source>
</evidence>
<organism evidence="2 3">
    <name type="scientific">Nonomuraea monospora</name>
    <dbReference type="NCBI Taxonomy" id="568818"/>
    <lineage>
        <taxon>Bacteria</taxon>
        <taxon>Bacillati</taxon>
        <taxon>Actinomycetota</taxon>
        <taxon>Actinomycetes</taxon>
        <taxon>Streptosporangiales</taxon>
        <taxon>Streptosporangiaceae</taxon>
        <taxon>Nonomuraea</taxon>
    </lineage>
</organism>
<keyword evidence="1" id="KW-0812">Transmembrane</keyword>
<keyword evidence="3" id="KW-1185">Reference proteome</keyword>
<feature type="transmembrane region" description="Helical" evidence="1">
    <location>
        <begin position="200"/>
        <end position="223"/>
    </location>
</feature>
<proteinExistence type="predicted"/>
<dbReference type="EMBL" id="BAAAQX010000035">
    <property type="protein sequence ID" value="GAA2213791.1"/>
    <property type="molecule type" value="Genomic_DNA"/>
</dbReference>
<comment type="caution">
    <text evidence="2">The sequence shown here is derived from an EMBL/GenBank/DDBJ whole genome shotgun (WGS) entry which is preliminary data.</text>
</comment>
<feature type="transmembrane region" description="Helical" evidence="1">
    <location>
        <begin position="98"/>
        <end position="130"/>
    </location>
</feature>
<dbReference type="Proteomes" id="UP001499843">
    <property type="component" value="Unassembled WGS sequence"/>
</dbReference>
<dbReference type="RefSeq" id="WP_344490078.1">
    <property type="nucleotide sequence ID" value="NZ_BAAAQX010000035.1"/>
</dbReference>
<name>A0ABP5PQ74_9ACTN</name>
<keyword evidence="1" id="KW-0472">Membrane</keyword>
<keyword evidence="1" id="KW-1133">Transmembrane helix</keyword>
<accession>A0ABP5PQ74</accession>
<protein>
    <submittedName>
        <fullName evidence="2">Uncharacterized protein</fullName>
    </submittedName>
</protein>
<reference evidence="3" key="1">
    <citation type="journal article" date="2019" name="Int. J. Syst. Evol. Microbiol.">
        <title>The Global Catalogue of Microorganisms (GCM) 10K type strain sequencing project: providing services to taxonomists for standard genome sequencing and annotation.</title>
        <authorList>
            <consortium name="The Broad Institute Genomics Platform"/>
            <consortium name="The Broad Institute Genome Sequencing Center for Infectious Disease"/>
            <person name="Wu L."/>
            <person name="Ma J."/>
        </authorList>
    </citation>
    <scope>NUCLEOTIDE SEQUENCE [LARGE SCALE GENOMIC DNA]</scope>
    <source>
        <strain evidence="3">JCM 16114</strain>
    </source>
</reference>
<evidence type="ECO:0000313" key="2">
    <source>
        <dbReference type="EMBL" id="GAA2213791.1"/>
    </source>
</evidence>
<feature type="transmembrane region" description="Helical" evidence="1">
    <location>
        <begin position="51"/>
        <end position="77"/>
    </location>
</feature>
<sequence>MPAAEPQDRQWHIALLPAIPSLLLMLRIWYFSHESVDNAQLIVQHINPIGLITALLLTVLWLLPAATLGFRLAGSLLRLSVDEPLRFRVARLSTHIPGWVLGASMIVAALTWEIQFLPILLSIVLILATVELQLRFPTQEGLVATCTSLAGAGAIVVFYVFTWPLAQEAMARQDVMVILLGLLPPLALLVNGPLPSRVAPWTTTAVASLLALSLAAIVVLEFVRIPILPVMAVEVGDGDGAATGRQVLSGYVITMDEQMTTFLDLRGALHFVTNDSIVSKTLCRDYSRAPYTDLAIRGHRLEQSVLETSGPDGLSRAVDQRCYGRTR</sequence>
<feature type="transmembrane region" description="Helical" evidence="1">
    <location>
        <begin position="12"/>
        <end position="31"/>
    </location>
</feature>
<gene>
    <name evidence="2" type="ORF">GCM10009850_092540</name>
</gene>
<evidence type="ECO:0000256" key="1">
    <source>
        <dbReference type="SAM" id="Phobius"/>
    </source>
</evidence>
<feature type="transmembrane region" description="Helical" evidence="1">
    <location>
        <begin position="175"/>
        <end position="194"/>
    </location>
</feature>
<feature type="transmembrane region" description="Helical" evidence="1">
    <location>
        <begin position="142"/>
        <end position="163"/>
    </location>
</feature>